<evidence type="ECO:0000256" key="2">
    <source>
        <dbReference type="ARBA" id="ARBA00022747"/>
    </source>
</evidence>
<evidence type="ECO:0000256" key="1">
    <source>
        <dbReference type="ARBA" id="ARBA00010923"/>
    </source>
</evidence>
<accession>A0ABX7CJ16</accession>
<dbReference type="GO" id="GO:0004519">
    <property type="term" value="F:endonuclease activity"/>
    <property type="evidence" value="ECO:0007669"/>
    <property type="project" value="UniProtKB-KW"/>
</dbReference>
<reference evidence="6 7" key="1">
    <citation type="submission" date="2021-01" db="EMBL/GenBank/DDBJ databases">
        <title>FDA dAtabase for Regulatory Grade micrObial Sequences (FDA-ARGOS): Supporting development and validation of Infectious Disease Dx tests.</title>
        <authorList>
            <person name="Sproer C."/>
            <person name="Gronow S."/>
            <person name="Severitt S."/>
            <person name="Schroder I."/>
            <person name="Tallon L."/>
            <person name="Sadzewicz L."/>
            <person name="Zhao X."/>
            <person name="Boylan J."/>
            <person name="Ott S."/>
            <person name="Bowen H."/>
            <person name="Vavikolanu K."/>
            <person name="Mehta A."/>
            <person name="Aluvathingal J."/>
            <person name="Nadendla S."/>
            <person name="Lowell S."/>
            <person name="Myers T."/>
            <person name="Yan Y."/>
            <person name="Sichtig H."/>
        </authorList>
    </citation>
    <scope>NUCLEOTIDE SEQUENCE [LARGE SCALE GENOMIC DNA]</scope>
    <source>
        <strain evidence="6 7">FDAARGOS_1141</strain>
    </source>
</reference>
<dbReference type="Gene3D" id="3.90.220.20">
    <property type="entry name" value="DNA methylase specificity domains"/>
    <property type="match status" value="2"/>
</dbReference>
<comment type="similarity">
    <text evidence="1">Belongs to the type-I restriction system S methylase family.</text>
</comment>
<dbReference type="PANTHER" id="PTHR30408:SF12">
    <property type="entry name" value="TYPE I RESTRICTION ENZYME MJAVIII SPECIFICITY SUBUNIT"/>
    <property type="match status" value="1"/>
</dbReference>
<proteinExistence type="inferred from homology"/>
<dbReference type="EMBL" id="CP068224">
    <property type="protein sequence ID" value="QQT52094.1"/>
    <property type="molecule type" value="Genomic_DNA"/>
</dbReference>
<dbReference type="InterPro" id="IPR000055">
    <property type="entry name" value="Restrct_endonuc_typeI_TRD"/>
</dbReference>
<dbReference type="Pfam" id="PF01420">
    <property type="entry name" value="Methylase_S"/>
    <property type="match status" value="2"/>
</dbReference>
<dbReference type="PANTHER" id="PTHR30408">
    <property type="entry name" value="TYPE-1 RESTRICTION ENZYME ECOKI SPECIFICITY PROTEIN"/>
    <property type="match status" value="1"/>
</dbReference>
<keyword evidence="2" id="KW-0680">Restriction system</keyword>
<dbReference type="InterPro" id="IPR044946">
    <property type="entry name" value="Restrct_endonuc_typeI_TRD_sf"/>
</dbReference>
<organism evidence="6 7">
    <name type="scientific">Sphingobacterium multivorum</name>
    <dbReference type="NCBI Taxonomy" id="28454"/>
    <lineage>
        <taxon>Bacteria</taxon>
        <taxon>Pseudomonadati</taxon>
        <taxon>Bacteroidota</taxon>
        <taxon>Sphingobacteriia</taxon>
        <taxon>Sphingobacteriales</taxon>
        <taxon>Sphingobacteriaceae</taxon>
        <taxon>Sphingobacterium</taxon>
    </lineage>
</organism>
<gene>
    <name evidence="6" type="ORF">I6I98_17690</name>
</gene>
<keyword evidence="3" id="KW-0238">DNA-binding</keyword>
<evidence type="ECO:0000256" key="3">
    <source>
        <dbReference type="ARBA" id="ARBA00023125"/>
    </source>
</evidence>
<evidence type="ECO:0000259" key="5">
    <source>
        <dbReference type="Pfam" id="PF01420"/>
    </source>
</evidence>
<dbReference type="CDD" id="cd17522">
    <property type="entry name" value="RMtype1_S_MjaORF1531P-TRD1-CR1_like"/>
    <property type="match status" value="1"/>
</dbReference>
<keyword evidence="6" id="KW-0255">Endonuclease</keyword>
<name>A0ABX7CJ16_SPHMU</name>
<feature type="domain" description="Type I restriction modification DNA specificity" evidence="5">
    <location>
        <begin position="2"/>
        <end position="175"/>
    </location>
</feature>
<dbReference type="SUPFAM" id="SSF116734">
    <property type="entry name" value="DNA methylase specificity domain"/>
    <property type="match status" value="2"/>
</dbReference>
<feature type="domain" description="Type I restriction modification DNA specificity" evidence="5">
    <location>
        <begin position="199"/>
        <end position="375"/>
    </location>
</feature>
<dbReference type="InterPro" id="IPR052021">
    <property type="entry name" value="Type-I_RS_S_subunit"/>
</dbReference>
<keyword evidence="4" id="KW-0175">Coiled coil</keyword>
<feature type="coiled-coil region" evidence="4">
    <location>
        <begin position="158"/>
        <end position="185"/>
    </location>
</feature>
<evidence type="ECO:0000256" key="4">
    <source>
        <dbReference type="SAM" id="Coils"/>
    </source>
</evidence>
<keyword evidence="6" id="KW-0378">Hydrolase</keyword>
<evidence type="ECO:0000313" key="7">
    <source>
        <dbReference type="Proteomes" id="UP000595498"/>
    </source>
</evidence>
<protein>
    <submittedName>
        <fullName evidence="6">Restriction endonuclease subunit S</fullName>
    </submittedName>
</protein>
<keyword evidence="7" id="KW-1185">Reference proteome</keyword>
<dbReference type="Proteomes" id="UP000595498">
    <property type="component" value="Chromosome"/>
</dbReference>
<keyword evidence="6" id="KW-0540">Nuclease</keyword>
<evidence type="ECO:0000313" key="6">
    <source>
        <dbReference type="EMBL" id="QQT52094.1"/>
    </source>
</evidence>
<sequence length="399" mass="45870">MWEKVRLEECFSLIRNGASIKQFENSCGIPITRIETISNGYLNLEKLGYANIENDEYIDFYIQDGDILMSHINSLKHLGKTALVKNISTKIIHGMNLLLLRTNGNCSYRYVKFYFETIDFYNQILNIANQSVNQSSFTVTKLRNIEIPLPPLAIQEKIADILDKADQLRHKDQELEDKYDQLAQAIFVDMFGDPVKNEKRWEVIKLHKLITKLENGVSVNSVERSSDLEQYYILKTSCVYDGTFRLNERKVIVSSEIQKAKVNPRKDSIIISRMNTPQLVAKSAYVSVDSKDTFLPDRLWQSVRSETPHNVLWLSSILGHPRVLKEIQKKASGTSGSMKNISKNDFLSTKIILPPLYLQEEFAKKIEIINNLKAQNNLEKSEQLFQSLLQKAFTGELIQ</sequence>